<dbReference type="SUPFAM" id="SSF51294">
    <property type="entry name" value="Hedgehog/intein (Hint) domain"/>
    <property type="match status" value="1"/>
</dbReference>
<dbReference type="PROSITE" id="PS50819">
    <property type="entry name" value="INTEIN_ENDONUCLEASE"/>
    <property type="match status" value="1"/>
</dbReference>
<evidence type="ECO:0000256" key="1">
    <source>
        <dbReference type="SAM" id="MobiDB-lite"/>
    </source>
</evidence>
<accession>A0A0F9JGA3</accession>
<gene>
    <name evidence="3" type="ORF">LCGC14_1828460</name>
</gene>
<dbReference type="PRINTS" id="PR00379">
    <property type="entry name" value="INTEIN"/>
</dbReference>
<dbReference type="InterPro" id="IPR036844">
    <property type="entry name" value="Hint_dom_sf"/>
</dbReference>
<organism evidence="3">
    <name type="scientific">marine sediment metagenome</name>
    <dbReference type="NCBI Taxonomy" id="412755"/>
    <lineage>
        <taxon>unclassified sequences</taxon>
        <taxon>metagenomes</taxon>
        <taxon>ecological metagenomes</taxon>
    </lineage>
</organism>
<comment type="caution">
    <text evidence="3">The sequence shown here is derived from an EMBL/GenBank/DDBJ whole genome shotgun (WGS) entry which is preliminary data.</text>
</comment>
<dbReference type="Gene3D" id="3.10.28.10">
    <property type="entry name" value="Homing endonucleases"/>
    <property type="match status" value="1"/>
</dbReference>
<dbReference type="InterPro" id="IPR027434">
    <property type="entry name" value="Homing_endonucl"/>
</dbReference>
<feature type="domain" description="DOD-type homing endonuclease" evidence="2">
    <location>
        <begin position="171"/>
        <end position="313"/>
    </location>
</feature>
<dbReference type="InterPro" id="IPR004860">
    <property type="entry name" value="LAGLIDADG_dom"/>
</dbReference>
<dbReference type="EMBL" id="LAZR01018018">
    <property type="protein sequence ID" value="KKL98032.1"/>
    <property type="molecule type" value="Genomic_DNA"/>
</dbReference>
<dbReference type="GO" id="GO:0004519">
    <property type="term" value="F:endonuclease activity"/>
    <property type="evidence" value="ECO:0007669"/>
    <property type="project" value="InterPro"/>
</dbReference>
<dbReference type="InterPro" id="IPR006142">
    <property type="entry name" value="INTEIN"/>
</dbReference>
<name>A0A0F9JGA3_9ZZZZ</name>
<dbReference type="InterPro" id="IPR004042">
    <property type="entry name" value="Intein_endonuc_central"/>
</dbReference>
<evidence type="ECO:0000259" key="2">
    <source>
        <dbReference type="PROSITE" id="PS50819"/>
    </source>
</evidence>
<dbReference type="AlphaFoldDB" id="A0A0F9JGA3"/>
<dbReference type="SUPFAM" id="SSF55608">
    <property type="entry name" value="Homing endonucleases"/>
    <property type="match status" value="1"/>
</dbReference>
<proteinExistence type="predicted"/>
<sequence length="657" mass="71910">VTPLYTDEVLGTLPIPQGLPDATMLLQRADDDIQRGCVVARDKLLLADGRQVTYGELAQWGGKFEVLVPDGRPGGKGTASAWAYAFPSGNQAVYEISLESGEKYRFSDHHKVALNGRANSRGMIKQIKGNRHCTWTESDKIKVGDYILALNTVDTGVDPKLRWMTPDLALLVGLMLSDGCFGEYPLFRNISPEILTLFEEAAYRVGQPVTRGKDFVRITTGVGKGGNQGKKKRVIEDTPLIKAIKKLGLVNLTARDKKLPTELNRLSIVSAAALLRGLLLGDGHITKGGQISFGSFSPELRDWVASTAHRLGCPGRIATRTRLNGDVLYDWYSFSEFADSLVDTIGGLPGKINEDKLGLVRPARTRRRLNNKLHRLKVLSVKELPPEQTICVTVLEGDSHVYCDRGGLLTHNTFDDVLFGRVEGNVAGHQVNLRINMSKQALKPLAQHMAQGLTNVFELFLRGVQQLKEAVIIDGEKITVSMAKKYQNRLSVQIEPKSPIDRSQDMGAAAMALDLGFPWDWVAEKIVGVENPATLRLEKDIQEIERLPEVQQRLMQDALEQLEILVEDDELTDLEGIDLDALPPEVAEAVQQLLGGGGEEEDVIPLPALGEAESGEPAAPFANPPEGAAPQRLAPRGLNTPNRQKEPGAAEVGFEGF</sequence>
<feature type="non-terminal residue" evidence="3">
    <location>
        <position position="1"/>
    </location>
</feature>
<dbReference type="Gene3D" id="2.170.16.10">
    <property type="entry name" value="Hedgehog/Intein (Hint) domain"/>
    <property type="match status" value="1"/>
</dbReference>
<evidence type="ECO:0000313" key="3">
    <source>
        <dbReference type="EMBL" id="KKL98032.1"/>
    </source>
</evidence>
<dbReference type="GO" id="GO:0016539">
    <property type="term" value="P:intein-mediated protein splicing"/>
    <property type="evidence" value="ECO:0007669"/>
    <property type="project" value="InterPro"/>
</dbReference>
<feature type="region of interest" description="Disordered" evidence="1">
    <location>
        <begin position="598"/>
        <end position="657"/>
    </location>
</feature>
<protein>
    <recommendedName>
        <fullName evidence="2">DOD-type homing endonuclease domain-containing protein</fullName>
    </recommendedName>
</protein>
<reference evidence="3" key="1">
    <citation type="journal article" date="2015" name="Nature">
        <title>Complex archaea that bridge the gap between prokaryotes and eukaryotes.</title>
        <authorList>
            <person name="Spang A."/>
            <person name="Saw J.H."/>
            <person name="Jorgensen S.L."/>
            <person name="Zaremba-Niedzwiedzka K."/>
            <person name="Martijn J."/>
            <person name="Lind A.E."/>
            <person name="van Eijk R."/>
            <person name="Schleper C."/>
            <person name="Guy L."/>
            <person name="Ettema T.J."/>
        </authorList>
    </citation>
    <scope>NUCLEOTIDE SEQUENCE</scope>
</reference>
<dbReference type="Pfam" id="PF14528">
    <property type="entry name" value="LAGLIDADG_3"/>
    <property type="match status" value="1"/>
</dbReference>